<keyword evidence="1" id="KW-0812">Transmembrane</keyword>
<accession>A0A840SNJ2</accession>
<feature type="transmembrane region" description="Helical" evidence="1">
    <location>
        <begin position="75"/>
        <end position="93"/>
    </location>
</feature>
<reference evidence="2 3" key="1">
    <citation type="submission" date="2020-08" db="EMBL/GenBank/DDBJ databases">
        <title>Genomic Encyclopedia of Type Strains, Phase IV (KMG-IV): sequencing the most valuable type-strain genomes for metagenomic binning, comparative biology and taxonomic classification.</title>
        <authorList>
            <person name="Goeker M."/>
        </authorList>
    </citation>
    <scope>NUCLEOTIDE SEQUENCE [LARGE SCALE GENOMIC DNA]</scope>
    <source>
        <strain evidence="2 3">DSM 101730</strain>
    </source>
</reference>
<keyword evidence="1" id="KW-1133">Transmembrane helix</keyword>
<dbReference type="AlphaFoldDB" id="A0A840SNJ2"/>
<dbReference type="RefSeq" id="WP_221288242.1">
    <property type="nucleotide sequence ID" value="NZ_JACHFM010000001.1"/>
</dbReference>
<feature type="transmembrane region" description="Helical" evidence="1">
    <location>
        <begin position="113"/>
        <end position="131"/>
    </location>
</feature>
<proteinExistence type="predicted"/>
<evidence type="ECO:0000313" key="3">
    <source>
        <dbReference type="Proteomes" id="UP000549457"/>
    </source>
</evidence>
<name>A0A840SNJ2_9RHOB</name>
<evidence type="ECO:0000313" key="2">
    <source>
        <dbReference type="EMBL" id="MBB5221436.1"/>
    </source>
</evidence>
<feature type="transmembrane region" description="Helical" evidence="1">
    <location>
        <begin position="143"/>
        <end position="162"/>
    </location>
</feature>
<feature type="transmembrane region" description="Helical" evidence="1">
    <location>
        <begin position="39"/>
        <end position="60"/>
    </location>
</feature>
<protein>
    <submittedName>
        <fullName evidence="2">Uncharacterized protein</fullName>
    </submittedName>
</protein>
<feature type="transmembrane region" description="Helical" evidence="1">
    <location>
        <begin position="169"/>
        <end position="186"/>
    </location>
</feature>
<dbReference type="Proteomes" id="UP000549457">
    <property type="component" value="Unassembled WGS sequence"/>
</dbReference>
<evidence type="ECO:0000256" key="1">
    <source>
        <dbReference type="SAM" id="Phobius"/>
    </source>
</evidence>
<dbReference type="EMBL" id="JACHFM010000001">
    <property type="protein sequence ID" value="MBB5221436.1"/>
    <property type="molecule type" value="Genomic_DNA"/>
</dbReference>
<organism evidence="2 3">
    <name type="scientific">Amaricoccus macauensis</name>
    <dbReference type="NCBI Taxonomy" id="57001"/>
    <lineage>
        <taxon>Bacteria</taxon>
        <taxon>Pseudomonadati</taxon>
        <taxon>Pseudomonadota</taxon>
        <taxon>Alphaproteobacteria</taxon>
        <taxon>Rhodobacterales</taxon>
        <taxon>Paracoccaceae</taxon>
        <taxon>Amaricoccus</taxon>
    </lineage>
</organism>
<comment type="caution">
    <text evidence="2">The sequence shown here is derived from an EMBL/GenBank/DDBJ whole genome shotgun (WGS) entry which is preliminary data.</text>
</comment>
<keyword evidence="3" id="KW-1185">Reference proteome</keyword>
<keyword evidence="1" id="KW-0472">Membrane</keyword>
<feature type="transmembrane region" description="Helical" evidence="1">
    <location>
        <begin position="6"/>
        <end position="27"/>
    </location>
</feature>
<gene>
    <name evidence="2" type="ORF">HNP73_001357</name>
</gene>
<sequence length="194" mass="22485">MHDQYFHLRVIIGVVAGLTIARLLNGLARFVQHPSRQQIYPIHLGWCIYLLLSVMLFWWFEYELVLVQKWTFEKYLFVVGYAALYFFTSALLFPDRMDEYTGFAEYFHARQGWFYGLLAAIFLADIVDSAIKGPAHLAELGPTYLWRQPILAGLAIIGIFVVDRRFHAAFLFFALLVLLTSIVAHFEVLDEVLD</sequence>